<dbReference type="SMART" id="SM00860">
    <property type="entry name" value="SMI1_KNR4"/>
    <property type="match status" value="1"/>
</dbReference>
<dbReference type="GeneID" id="31001199"/>
<sequence length="488" mass="55265">MAGFLRGFYSLSALYIDSDHDVAVIASRKALELALLNKVHEACSILEIIAHERSETYHDRPFIRLVSEGVYFMYEGAGLSPPAGLVAEIVFDEENLESLEQELLQRIPYLPEDLTFGKGSTEEDFGKLKTWVQNVESERGSNGGLDATTGHDAMLLSSGLVGLLCIALHLNKFSEADGIMTRIVSRLDANKQSEYLTYIRPAWKQYFLSGWLRDKIGVSDDELKQYAEFVRDTTKQRLQDGRLRASDVFKGRPLVEMLEELDRNTLRFPKLYEEYGYVTDDDDEQTEGQAGGQNAIFTAPKTILRTPATTARIKEVELRLGCSLPEDLKEFYALTNGTRLVVSGPYLGLERPFPKVELLLWEESPDWMSSYQLELLPGARLSASIEWPNIDCGGIAMYENDGQGTKYLWYFQGELLEKAKSTLEKAYSEAAEPGKRVLDNLVKEYHGSWAQLRNLQSCWYQQGWGGPGLNVFHNFRDYLSLVVLESYF</sequence>
<dbReference type="EMBL" id="LFMY01000002">
    <property type="protein sequence ID" value="OKL62760.1"/>
    <property type="molecule type" value="Genomic_DNA"/>
</dbReference>
<evidence type="ECO:0000259" key="1">
    <source>
        <dbReference type="SMART" id="SM00860"/>
    </source>
</evidence>
<protein>
    <recommendedName>
        <fullName evidence="1">Knr4/Smi1-like domain-containing protein</fullName>
    </recommendedName>
</protein>
<evidence type="ECO:0000313" key="2">
    <source>
        <dbReference type="EMBL" id="OKL62760.1"/>
    </source>
</evidence>
<keyword evidence="3" id="KW-1185">Reference proteome</keyword>
<dbReference type="OrthoDB" id="2788868at2759"/>
<dbReference type="InterPro" id="IPR018958">
    <property type="entry name" value="Knr4/Smi1-like_dom"/>
</dbReference>
<dbReference type="SUPFAM" id="SSF160631">
    <property type="entry name" value="SMI1/KNR4-like"/>
    <property type="match status" value="1"/>
</dbReference>
<gene>
    <name evidence="2" type="ORF">UA08_01444</name>
</gene>
<dbReference type="Pfam" id="PF09346">
    <property type="entry name" value="SMI1_KNR4"/>
    <property type="match status" value="1"/>
</dbReference>
<comment type="caution">
    <text evidence="2">The sequence shown here is derived from an EMBL/GenBank/DDBJ whole genome shotgun (WGS) entry which is preliminary data.</text>
</comment>
<name>A0A1Q5QA23_TALAT</name>
<proteinExistence type="predicted"/>
<dbReference type="RefSeq" id="XP_020122881.1">
    <property type="nucleotide sequence ID" value="XM_020261109.1"/>
</dbReference>
<feature type="domain" description="Knr4/Smi1-like" evidence="1">
    <location>
        <begin position="307"/>
        <end position="481"/>
    </location>
</feature>
<reference evidence="2 3" key="1">
    <citation type="submission" date="2015-06" db="EMBL/GenBank/DDBJ databases">
        <title>Talaromyces atroroseus IBT 11181 draft genome.</title>
        <authorList>
            <person name="Rasmussen K.B."/>
            <person name="Rasmussen S."/>
            <person name="Petersen B."/>
            <person name="Sicheritz-Ponten T."/>
            <person name="Mortensen U.H."/>
            <person name="Thrane U."/>
        </authorList>
    </citation>
    <scope>NUCLEOTIDE SEQUENCE [LARGE SCALE GENOMIC DNA]</scope>
    <source>
        <strain evidence="2 3">IBT 11181</strain>
    </source>
</reference>
<dbReference type="AlphaFoldDB" id="A0A1Q5QA23"/>
<dbReference type="Gene3D" id="3.40.1580.10">
    <property type="entry name" value="SMI1/KNR4-like"/>
    <property type="match status" value="1"/>
</dbReference>
<dbReference type="InterPro" id="IPR037883">
    <property type="entry name" value="Knr4/Smi1-like_sf"/>
</dbReference>
<organism evidence="2 3">
    <name type="scientific">Talaromyces atroroseus</name>
    <dbReference type="NCBI Taxonomy" id="1441469"/>
    <lineage>
        <taxon>Eukaryota</taxon>
        <taxon>Fungi</taxon>
        <taxon>Dikarya</taxon>
        <taxon>Ascomycota</taxon>
        <taxon>Pezizomycotina</taxon>
        <taxon>Eurotiomycetes</taxon>
        <taxon>Eurotiomycetidae</taxon>
        <taxon>Eurotiales</taxon>
        <taxon>Trichocomaceae</taxon>
        <taxon>Talaromyces</taxon>
        <taxon>Talaromyces sect. Trachyspermi</taxon>
    </lineage>
</organism>
<evidence type="ECO:0000313" key="3">
    <source>
        <dbReference type="Proteomes" id="UP000214365"/>
    </source>
</evidence>
<accession>A0A1Q5QA23</accession>
<dbReference type="Proteomes" id="UP000214365">
    <property type="component" value="Unassembled WGS sequence"/>
</dbReference>